<reference evidence="2" key="2">
    <citation type="journal article" date="2015" name="Fish Shellfish Immunol.">
        <title>Early steps in the European eel (Anguilla anguilla)-Vibrio vulnificus interaction in the gills: Role of the RtxA13 toxin.</title>
        <authorList>
            <person name="Callol A."/>
            <person name="Pajuelo D."/>
            <person name="Ebbesson L."/>
            <person name="Teles M."/>
            <person name="MacKenzie S."/>
            <person name="Amaro C."/>
        </authorList>
    </citation>
    <scope>NUCLEOTIDE SEQUENCE</scope>
</reference>
<reference evidence="2" key="1">
    <citation type="submission" date="2014-11" db="EMBL/GenBank/DDBJ databases">
        <authorList>
            <person name="Amaro Gonzalez C."/>
        </authorList>
    </citation>
    <scope>NUCLEOTIDE SEQUENCE</scope>
</reference>
<feature type="transmembrane region" description="Helical" evidence="1">
    <location>
        <begin position="47"/>
        <end position="72"/>
    </location>
</feature>
<organism evidence="2">
    <name type="scientific">Anguilla anguilla</name>
    <name type="common">European freshwater eel</name>
    <name type="synonym">Muraena anguilla</name>
    <dbReference type="NCBI Taxonomy" id="7936"/>
    <lineage>
        <taxon>Eukaryota</taxon>
        <taxon>Metazoa</taxon>
        <taxon>Chordata</taxon>
        <taxon>Craniata</taxon>
        <taxon>Vertebrata</taxon>
        <taxon>Euteleostomi</taxon>
        <taxon>Actinopterygii</taxon>
        <taxon>Neopterygii</taxon>
        <taxon>Teleostei</taxon>
        <taxon>Anguilliformes</taxon>
        <taxon>Anguillidae</taxon>
        <taxon>Anguilla</taxon>
    </lineage>
</organism>
<evidence type="ECO:0000256" key="1">
    <source>
        <dbReference type="SAM" id="Phobius"/>
    </source>
</evidence>
<evidence type="ECO:0000313" key="2">
    <source>
        <dbReference type="EMBL" id="JAH96895.1"/>
    </source>
</evidence>
<name>A0A0E9X4U8_ANGAN</name>
<keyword evidence="1" id="KW-1133">Transmembrane helix</keyword>
<keyword evidence="1" id="KW-0812">Transmembrane</keyword>
<dbReference type="EMBL" id="GBXM01011682">
    <property type="protein sequence ID" value="JAH96895.1"/>
    <property type="molecule type" value="Transcribed_RNA"/>
</dbReference>
<proteinExistence type="predicted"/>
<accession>A0A0E9X4U8</accession>
<dbReference type="AlphaFoldDB" id="A0A0E9X4U8"/>
<protein>
    <submittedName>
        <fullName evidence="2">Uncharacterized protein</fullName>
    </submittedName>
</protein>
<sequence>MLFSCYSYYLAESIKLTTQIYCMLYLKCRSNRLNVVSDILYYNCNTILYTTVIEVIVVAGLIGISAVIVLLFCSTKNRAAAQQKIFTKCLSSVRY</sequence>
<keyword evidence="1" id="KW-0472">Membrane</keyword>